<proteinExistence type="predicted"/>
<reference evidence="1 2" key="1">
    <citation type="journal article" date="2016" name="Mol. Biol. Evol.">
        <title>Comparative Genomics of Early-Diverging Mushroom-Forming Fungi Provides Insights into the Origins of Lignocellulose Decay Capabilities.</title>
        <authorList>
            <person name="Nagy L.G."/>
            <person name="Riley R."/>
            <person name="Tritt A."/>
            <person name="Adam C."/>
            <person name="Daum C."/>
            <person name="Floudas D."/>
            <person name="Sun H."/>
            <person name="Yadav J.S."/>
            <person name="Pangilinan J."/>
            <person name="Larsson K.H."/>
            <person name="Matsuura K."/>
            <person name="Barry K."/>
            <person name="Labutti K."/>
            <person name="Kuo R."/>
            <person name="Ohm R.A."/>
            <person name="Bhattacharya S.S."/>
            <person name="Shirouzu T."/>
            <person name="Yoshinaga Y."/>
            <person name="Martin F.M."/>
            <person name="Grigoriev I.V."/>
            <person name="Hibbett D.S."/>
        </authorList>
    </citation>
    <scope>NUCLEOTIDE SEQUENCE [LARGE SCALE GENOMIC DNA]</scope>
    <source>
        <strain evidence="1 2">CBS 109695</strain>
    </source>
</reference>
<evidence type="ECO:0000313" key="2">
    <source>
        <dbReference type="Proteomes" id="UP000076532"/>
    </source>
</evidence>
<accession>A0A167THA7</accession>
<protein>
    <submittedName>
        <fullName evidence="1">Uncharacterized protein</fullName>
    </submittedName>
</protein>
<keyword evidence="2" id="KW-1185">Reference proteome</keyword>
<organism evidence="1 2">
    <name type="scientific">Athelia psychrophila</name>
    <dbReference type="NCBI Taxonomy" id="1759441"/>
    <lineage>
        <taxon>Eukaryota</taxon>
        <taxon>Fungi</taxon>
        <taxon>Dikarya</taxon>
        <taxon>Basidiomycota</taxon>
        <taxon>Agaricomycotina</taxon>
        <taxon>Agaricomycetes</taxon>
        <taxon>Agaricomycetidae</taxon>
        <taxon>Atheliales</taxon>
        <taxon>Atheliaceae</taxon>
        <taxon>Athelia</taxon>
    </lineage>
</organism>
<gene>
    <name evidence="1" type="ORF">FIBSPDRAFT_905399</name>
</gene>
<evidence type="ECO:0000313" key="1">
    <source>
        <dbReference type="EMBL" id="KZP02939.1"/>
    </source>
</evidence>
<dbReference type="AlphaFoldDB" id="A0A167THA7"/>
<name>A0A167THA7_9AGAM</name>
<dbReference type="Proteomes" id="UP000076532">
    <property type="component" value="Unassembled WGS sequence"/>
</dbReference>
<sequence>MIQRQSLVVFIEEQAMDSTRSKRQGKSHSRSRRFEVSVSIRREPDLLYVFPVFIIVSNPQVESKGCPHGRPIQRTGNLGPQPTVASLGIQYTTLRAPRGLNKHVWSSIAIPPGTVPTPIDCGKQVPAGYIRRKALESRMNFAYSETQLPTPSDYLLWPRRSDSQTQRTQELVWYALRRAYVEEEEALGVGLQHLQTALPQQFSSHNFAGMHVWNDKSWHSSASLSLDPAYNARTEHHPVDGLPSYIRCLSLYTAAGTK</sequence>
<dbReference type="EMBL" id="KV418229">
    <property type="protein sequence ID" value="KZP02939.1"/>
    <property type="molecule type" value="Genomic_DNA"/>
</dbReference>